<dbReference type="Pfam" id="PF09956">
    <property type="entry name" value="Phage_cement_2"/>
    <property type="match status" value="1"/>
</dbReference>
<gene>
    <name evidence="1" type="ORF">BI380_11050</name>
</gene>
<accession>A0ABM6E335</accession>
<dbReference type="RefSeq" id="WP_046240446.1">
    <property type="nucleotide sequence ID" value="NZ_CBCSDN010000019.1"/>
</dbReference>
<dbReference type="Proteomes" id="UP000095607">
    <property type="component" value="Chromosome"/>
</dbReference>
<sequence>MPSGNISTLTLTVVASAAVSAERFVTQSGGYPTAGGVAFGVTRTSAAQAGDLLPVDVQGTSIVEAGAAVTLDAALMVDAQGRVVPLTVGSKSPVARALGAAAAAGERIEVLLVPSAGLVSAAA</sequence>
<protein>
    <submittedName>
        <fullName evidence="1">DUF2190 domain-containing protein</fullName>
    </submittedName>
</protein>
<keyword evidence="2" id="KW-1185">Reference proteome</keyword>
<evidence type="ECO:0000313" key="1">
    <source>
        <dbReference type="EMBL" id="AOV01855.1"/>
    </source>
</evidence>
<organism evidence="1 2">
    <name type="scientific">Delftia tsuruhatensis</name>
    <dbReference type="NCBI Taxonomy" id="180282"/>
    <lineage>
        <taxon>Bacteria</taxon>
        <taxon>Pseudomonadati</taxon>
        <taxon>Pseudomonadota</taxon>
        <taxon>Betaproteobacteria</taxon>
        <taxon>Burkholderiales</taxon>
        <taxon>Comamonadaceae</taxon>
        <taxon>Delftia</taxon>
    </lineage>
</organism>
<dbReference type="InterPro" id="IPR011231">
    <property type="entry name" value="Phage_VT1-Sakai_H0018"/>
</dbReference>
<reference evidence="1 2" key="1">
    <citation type="submission" date="2016-09" db="EMBL/GenBank/DDBJ databases">
        <title>Complete genome sequence of Deltia acidovorans CM13 isolated from murine proximal colonic tissue.</title>
        <authorList>
            <person name="Saffarian A."/>
        </authorList>
    </citation>
    <scope>NUCLEOTIDE SEQUENCE [LARGE SCALE GENOMIC DNA]</scope>
    <source>
        <strain evidence="1 2">CM13</strain>
    </source>
</reference>
<evidence type="ECO:0000313" key="2">
    <source>
        <dbReference type="Proteomes" id="UP000095607"/>
    </source>
</evidence>
<dbReference type="EMBL" id="CP017420">
    <property type="protein sequence ID" value="AOV01855.1"/>
    <property type="molecule type" value="Genomic_DNA"/>
</dbReference>
<name>A0ABM6E335_9BURK</name>
<proteinExistence type="predicted"/>